<evidence type="ECO:0000313" key="3">
    <source>
        <dbReference type="EMBL" id="OAE38354.1"/>
    </source>
</evidence>
<dbReference type="SUPFAM" id="SSF53254">
    <property type="entry name" value="Phosphoglycerate mutase-like"/>
    <property type="match status" value="1"/>
</dbReference>
<dbReference type="Proteomes" id="UP000077098">
    <property type="component" value="Unassembled WGS sequence"/>
</dbReference>
<dbReference type="GO" id="GO:0016791">
    <property type="term" value="F:phosphatase activity"/>
    <property type="evidence" value="ECO:0007669"/>
    <property type="project" value="TreeGrafter"/>
</dbReference>
<dbReference type="InterPro" id="IPR029033">
    <property type="entry name" value="His_PPase_superfam"/>
</dbReference>
<reference evidence="3 4" key="1">
    <citation type="submission" date="2016-05" db="EMBL/GenBank/DDBJ databases">
        <authorList>
            <person name="Lavstsen T."/>
            <person name="Jespersen J.S."/>
        </authorList>
    </citation>
    <scope>NUCLEOTIDE SEQUENCE [LARGE SCALE GENOMIC DNA]</scope>
    <source>
        <strain evidence="3 4">KCJ1736</strain>
    </source>
</reference>
<dbReference type="InterPro" id="IPR050275">
    <property type="entry name" value="PGM_Phosphatase"/>
</dbReference>
<dbReference type="Pfam" id="PF00300">
    <property type="entry name" value="His_Phos_1"/>
    <property type="match status" value="1"/>
</dbReference>
<organism evidence="3 4">
    <name type="scientific">Agrobacterium tumefaciens</name>
    <dbReference type="NCBI Taxonomy" id="358"/>
    <lineage>
        <taxon>Bacteria</taxon>
        <taxon>Pseudomonadati</taxon>
        <taxon>Pseudomonadota</taxon>
        <taxon>Alphaproteobacteria</taxon>
        <taxon>Hyphomicrobiales</taxon>
        <taxon>Rhizobiaceae</taxon>
        <taxon>Rhizobium/Agrobacterium group</taxon>
        <taxon>Agrobacterium</taxon>
        <taxon>Agrobacterium tumefaciens complex</taxon>
    </lineage>
</organism>
<feature type="binding site" evidence="2">
    <location>
        <position position="63"/>
    </location>
    <ligand>
        <name>substrate</name>
    </ligand>
</feature>
<sequence>MSTIYLLRHGETVWNSLGRFQGQKDSPLTRHGIEQADRVACILRDELSSGTRLFELRLSPLGRTRETASRVQRLLPLHGIEDSRLMEVTTGCWDGMTKFEIDAEYPGHLEGSDAFDWYFRSPDGESFDDACRRARTWLADIDRPTIAISHGLFGRLIRGVYAGLSQREMLELPVPQDGIYRLGDGAIRFIDGICRDAVPNAM</sequence>
<proteinExistence type="predicted"/>
<dbReference type="PANTHER" id="PTHR48100">
    <property type="entry name" value="BROAD-SPECIFICITY PHOSPHATASE YOR283W-RELATED"/>
    <property type="match status" value="1"/>
</dbReference>
<dbReference type="AlphaFoldDB" id="A0A176WXR7"/>
<dbReference type="Gene3D" id="3.40.50.1240">
    <property type="entry name" value="Phosphoglycerate mutase-like"/>
    <property type="match status" value="1"/>
</dbReference>
<evidence type="ECO:0000256" key="1">
    <source>
        <dbReference type="PIRSR" id="PIRSR613078-1"/>
    </source>
</evidence>
<feature type="active site" description="Tele-phosphohistidine intermediate" evidence="1">
    <location>
        <position position="9"/>
    </location>
</feature>
<accession>A0A176WXR7</accession>
<evidence type="ECO:0000256" key="2">
    <source>
        <dbReference type="PIRSR" id="PIRSR613078-2"/>
    </source>
</evidence>
<dbReference type="PROSITE" id="PS00175">
    <property type="entry name" value="PG_MUTASE"/>
    <property type="match status" value="1"/>
</dbReference>
<dbReference type="PIRSF" id="PIRSF000709">
    <property type="entry name" value="6PFK_2-Ptase"/>
    <property type="match status" value="1"/>
</dbReference>
<gene>
    <name evidence="3" type="ORF">A7J57_17935</name>
</gene>
<feature type="active site" description="Proton donor/acceptor" evidence="1">
    <location>
        <position position="87"/>
    </location>
</feature>
<name>A0A176WXR7_AGRTU</name>
<dbReference type="InterPro" id="IPR001345">
    <property type="entry name" value="PG/BPGM_mutase_AS"/>
</dbReference>
<dbReference type="RefSeq" id="WP_063950989.1">
    <property type="nucleotide sequence ID" value="NZ_LXPS01000038.1"/>
</dbReference>
<comment type="caution">
    <text evidence="3">The sequence shown here is derived from an EMBL/GenBank/DDBJ whole genome shotgun (WGS) entry which is preliminary data.</text>
</comment>
<dbReference type="GO" id="GO:0005737">
    <property type="term" value="C:cytoplasm"/>
    <property type="evidence" value="ECO:0007669"/>
    <property type="project" value="TreeGrafter"/>
</dbReference>
<feature type="binding site" evidence="2">
    <location>
        <position position="98"/>
    </location>
    <ligand>
        <name>substrate</name>
    </ligand>
</feature>
<dbReference type="InterPro" id="IPR013078">
    <property type="entry name" value="His_Pase_superF_clade-1"/>
</dbReference>
<feature type="binding site" evidence="2">
    <location>
        <begin position="8"/>
        <end position="15"/>
    </location>
    <ligand>
        <name>substrate</name>
    </ligand>
</feature>
<protein>
    <submittedName>
        <fullName evidence="3">Phosphoglycerate mutase</fullName>
    </submittedName>
</protein>
<dbReference type="SMART" id="SM00855">
    <property type="entry name" value="PGAM"/>
    <property type="match status" value="1"/>
</dbReference>
<dbReference type="CDD" id="cd07067">
    <property type="entry name" value="HP_PGM_like"/>
    <property type="match status" value="1"/>
</dbReference>
<dbReference type="EMBL" id="LXPS01000038">
    <property type="protein sequence ID" value="OAE38354.1"/>
    <property type="molecule type" value="Genomic_DNA"/>
</dbReference>
<evidence type="ECO:0000313" key="4">
    <source>
        <dbReference type="Proteomes" id="UP000077098"/>
    </source>
</evidence>
<dbReference type="PANTHER" id="PTHR48100:SF59">
    <property type="entry name" value="ADENOSYLCOBALAMIN_ALPHA-RIBAZOLE PHOSPHATASE"/>
    <property type="match status" value="1"/>
</dbReference>